<dbReference type="OrthoDB" id="2453115at2"/>
<dbReference type="EMBL" id="FMZB01000004">
    <property type="protein sequence ID" value="SDC81232.1"/>
    <property type="molecule type" value="Genomic_DNA"/>
</dbReference>
<dbReference type="AlphaFoldDB" id="A0A1G6PLU2"/>
<sequence>MSNGKGSASPSEMDPQDLPDVPAFQNEFTRDFLTSTEPVREGYYPFEAKSGKFTMDFPGDMNIVERSYNKSSKNDSEFLTISHTDESLDVFTNIQLKYYGFMSDVESTKDGLSAKRNEELQFQSKNIEFEGQNIEVADYTDGINPGFATLIWNDNNENIQIFTSMICGDNLSSDECSKLVEDEKERVLNIFQSIKLTQNEGE</sequence>
<reference evidence="3" key="1">
    <citation type="submission" date="2016-10" db="EMBL/GenBank/DDBJ databases">
        <authorList>
            <person name="Varghese N."/>
            <person name="Submissions S."/>
        </authorList>
    </citation>
    <scope>NUCLEOTIDE SEQUENCE [LARGE SCALE GENOMIC DNA]</scope>
    <source>
        <strain evidence="3">DSM 21620</strain>
    </source>
</reference>
<keyword evidence="3" id="KW-1185">Reference proteome</keyword>
<evidence type="ECO:0000313" key="3">
    <source>
        <dbReference type="Proteomes" id="UP000198666"/>
    </source>
</evidence>
<name>A0A1G6PLU2_9BACI</name>
<proteinExistence type="predicted"/>
<dbReference type="STRING" id="361279.SAMN05421663_104184"/>
<dbReference type="Proteomes" id="UP000198666">
    <property type="component" value="Unassembled WGS sequence"/>
</dbReference>
<dbReference type="RefSeq" id="WP_093726979.1">
    <property type="nucleotide sequence ID" value="NZ_FMZB01000004.1"/>
</dbReference>
<feature type="compositionally biased region" description="Polar residues" evidence="1">
    <location>
        <begin position="1"/>
        <end position="10"/>
    </location>
</feature>
<accession>A0A1G6PLU2</accession>
<evidence type="ECO:0000256" key="1">
    <source>
        <dbReference type="SAM" id="MobiDB-lite"/>
    </source>
</evidence>
<organism evidence="2 3">
    <name type="scientific">Terribacillus halophilus</name>
    <dbReference type="NCBI Taxonomy" id="361279"/>
    <lineage>
        <taxon>Bacteria</taxon>
        <taxon>Bacillati</taxon>
        <taxon>Bacillota</taxon>
        <taxon>Bacilli</taxon>
        <taxon>Bacillales</taxon>
        <taxon>Bacillaceae</taxon>
        <taxon>Terribacillus</taxon>
    </lineage>
</organism>
<feature type="region of interest" description="Disordered" evidence="1">
    <location>
        <begin position="1"/>
        <end position="22"/>
    </location>
</feature>
<protein>
    <submittedName>
        <fullName evidence="2">Uncharacterized protein</fullName>
    </submittedName>
</protein>
<gene>
    <name evidence="2" type="ORF">SAMN05421663_104184</name>
</gene>
<evidence type="ECO:0000313" key="2">
    <source>
        <dbReference type="EMBL" id="SDC81232.1"/>
    </source>
</evidence>